<sequence length="88" mass="9047">MILADSGESAGGSGLTKPRRKHSHQSSGNSPSQDSGELSAVAATSKRKRKSCEQTSARGKSGSPASVDCGRLLTARSLIACHCYSLPS</sequence>
<reference evidence="2" key="1">
    <citation type="journal article" date="2023" name="G3 (Bethesda)">
        <title>A reference genome for the long-term kleptoplast-retaining sea slug Elysia crispata morphotype clarki.</title>
        <authorList>
            <person name="Eastman K.E."/>
            <person name="Pendleton A.L."/>
            <person name="Shaikh M.A."/>
            <person name="Suttiyut T."/>
            <person name="Ogas R."/>
            <person name="Tomko P."/>
            <person name="Gavelis G."/>
            <person name="Widhalm J.R."/>
            <person name="Wisecaver J.H."/>
        </authorList>
    </citation>
    <scope>NUCLEOTIDE SEQUENCE</scope>
    <source>
        <strain evidence="2">ECLA1</strain>
    </source>
</reference>
<organism evidence="2 3">
    <name type="scientific">Elysia crispata</name>
    <name type="common">lettuce slug</name>
    <dbReference type="NCBI Taxonomy" id="231223"/>
    <lineage>
        <taxon>Eukaryota</taxon>
        <taxon>Metazoa</taxon>
        <taxon>Spiralia</taxon>
        <taxon>Lophotrochozoa</taxon>
        <taxon>Mollusca</taxon>
        <taxon>Gastropoda</taxon>
        <taxon>Heterobranchia</taxon>
        <taxon>Euthyneura</taxon>
        <taxon>Panpulmonata</taxon>
        <taxon>Sacoglossa</taxon>
        <taxon>Placobranchoidea</taxon>
        <taxon>Plakobranchidae</taxon>
        <taxon>Elysia</taxon>
    </lineage>
</organism>
<proteinExistence type="predicted"/>
<evidence type="ECO:0000313" key="3">
    <source>
        <dbReference type="Proteomes" id="UP001283361"/>
    </source>
</evidence>
<keyword evidence="3" id="KW-1185">Reference proteome</keyword>
<protein>
    <submittedName>
        <fullName evidence="2">Uncharacterized protein</fullName>
    </submittedName>
</protein>
<evidence type="ECO:0000313" key="2">
    <source>
        <dbReference type="EMBL" id="KAK3747854.1"/>
    </source>
</evidence>
<feature type="compositionally biased region" description="Polar residues" evidence="1">
    <location>
        <begin position="25"/>
        <end position="36"/>
    </location>
</feature>
<name>A0AAE0YL21_9GAST</name>
<dbReference type="Proteomes" id="UP001283361">
    <property type="component" value="Unassembled WGS sequence"/>
</dbReference>
<evidence type="ECO:0000256" key="1">
    <source>
        <dbReference type="SAM" id="MobiDB-lite"/>
    </source>
</evidence>
<comment type="caution">
    <text evidence="2">The sequence shown here is derived from an EMBL/GenBank/DDBJ whole genome shotgun (WGS) entry which is preliminary data.</text>
</comment>
<feature type="region of interest" description="Disordered" evidence="1">
    <location>
        <begin position="1"/>
        <end position="67"/>
    </location>
</feature>
<gene>
    <name evidence="2" type="ORF">RRG08_007712</name>
</gene>
<dbReference type="AlphaFoldDB" id="A0AAE0YL21"/>
<dbReference type="EMBL" id="JAWDGP010006071">
    <property type="protein sequence ID" value="KAK3747854.1"/>
    <property type="molecule type" value="Genomic_DNA"/>
</dbReference>
<accession>A0AAE0YL21</accession>